<proteinExistence type="predicted"/>
<accession>A0ABY3LIK9</accession>
<evidence type="ECO:0000313" key="5">
    <source>
        <dbReference type="Proteomes" id="UP000426772"/>
    </source>
</evidence>
<feature type="signal peptide" evidence="2">
    <location>
        <begin position="1"/>
        <end position="21"/>
    </location>
</feature>
<keyword evidence="5" id="KW-1185">Reference proteome</keyword>
<dbReference type="RefSeq" id="WP_147788677.1">
    <property type="nucleotide sequence ID" value="NZ_RCNL01000002.1"/>
</dbReference>
<feature type="chain" id="PRO_5046485898" description="Saf-pilin pilus formation protein domain-containing protein" evidence="2">
    <location>
        <begin position="22"/>
        <end position="162"/>
    </location>
</feature>
<dbReference type="Pfam" id="PF09460">
    <property type="entry name" value="Saf-Nte_pilin"/>
    <property type="match status" value="1"/>
</dbReference>
<dbReference type="Gene3D" id="2.60.40.1570">
    <property type="entry name" value="Dr adhesin"/>
    <property type="match status" value="1"/>
</dbReference>
<reference evidence="4 5" key="1">
    <citation type="submission" date="2018-10" db="EMBL/GenBank/DDBJ databases">
        <title>Draft genome sequence of Pantoea vagans isolated from corpses of the sugarcane aphid Melanaphis sacchari Zehntner.</title>
        <authorList>
            <person name="Toledo E."/>
            <person name="Pena G."/>
            <person name="Lozano L."/>
        </authorList>
    </citation>
    <scope>NUCLEOTIDE SEQUENCE [LARGE SCALE GENOMIC DNA]</scope>
    <source>
        <strain evidence="4 5">ET-90</strain>
    </source>
</reference>
<sequence>MKFVYKILTICFATASLSVMAKTPQPVGEVVTQSADLVFKSPGEISISITPSKDLKAGKSTDETWVAGYRINSSVGSRLGVRFTPGTGEIDNINKIKIMGKNDSKHKLSLLLKPSDPHIKVNDWIISRDELCIFDGSINMNGDQVVQSDIYTVSIDASYFTS</sequence>
<organism evidence="4 5">
    <name type="scientific">Pantoea vagans</name>
    <dbReference type="NCBI Taxonomy" id="470934"/>
    <lineage>
        <taxon>Bacteria</taxon>
        <taxon>Pseudomonadati</taxon>
        <taxon>Pseudomonadota</taxon>
        <taxon>Gammaproteobacteria</taxon>
        <taxon>Enterobacterales</taxon>
        <taxon>Erwiniaceae</taxon>
        <taxon>Pantoea</taxon>
    </lineage>
</organism>
<dbReference type="InterPro" id="IPR008966">
    <property type="entry name" value="Adhesion_dom_sf"/>
</dbReference>
<gene>
    <name evidence="4" type="ORF">D9O29_05460</name>
</gene>
<evidence type="ECO:0000256" key="1">
    <source>
        <dbReference type="ARBA" id="ARBA00022729"/>
    </source>
</evidence>
<dbReference type="SUPFAM" id="SSF49401">
    <property type="entry name" value="Bacterial adhesins"/>
    <property type="match status" value="1"/>
</dbReference>
<dbReference type="InterPro" id="IPR018569">
    <property type="entry name" value="Saf-pilin_pilus_formation"/>
</dbReference>
<dbReference type="EMBL" id="RCNL01000002">
    <property type="protein sequence ID" value="TXL79722.1"/>
    <property type="molecule type" value="Genomic_DNA"/>
</dbReference>
<evidence type="ECO:0000256" key="2">
    <source>
        <dbReference type="SAM" id="SignalP"/>
    </source>
</evidence>
<comment type="caution">
    <text evidence="4">The sequence shown here is derived from an EMBL/GenBank/DDBJ whole genome shotgun (WGS) entry which is preliminary data.</text>
</comment>
<evidence type="ECO:0000313" key="4">
    <source>
        <dbReference type="EMBL" id="TXL79722.1"/>
    </source>
</evidence>
<name>A0ABY3LIK9_9GAMM</name>
<keyword evidence="1 2" id="KW-0732">Signal</keyword>
<dbReference type="InterPro" id="IPR037028">
    <property type="entry name" value="Dr_adhesin_sf"/>
</dbReference>
<evidence type="ECO:0000259" key="3">
    <source>
        <dbReference type="Pfam" id="PF09460"/>
    </source>
</evidence>
<dbReference type="Proteomes" id="UP000426772">
    <property type="component" value="Unassembled WGS sequence"/>
</dbReference>
<protein>
    <recommendedName>
        <fullName evidence="3">Saf-pilin pilus formation protein domain-containing protein</fullName>
    </recommendedName>
</protein>
<feature type="domain" description="Saf-pilin pilus formation protein" evidence="3">
    <location>
        <begin position="33"/>
        <end position="106"/>
    </location>
</feature>